<evidence type="ECO:0000256" key="2">
    <source>
        <dbReference type="ARBA" id="ARBA00023141"/>
    </source>
</evidence>
<comment type="caution">
    <text evidence="6">The sequence shown here is derived from an EMBL/GenBank/DDBJ whole genome shotgun (WGS) entry which is preliminary data.</text>
</comment>
<feature type="active site" description="Schiff-base intermediate with substrate" evidence="5">
    <location>
        <position position="151"/>
    </location>
</feature>
<dbReference type="EMBL" id="CAJEWB010000006">
    <property type="protein sequence ID" value="CAD2073322.1"/>
    <property type="molecule type" value="Genomic_DNA"/>
</dbReference>
<evidence type="ECO:0000313" key="7">
    <source>
        <dbReference type="Proteomes" id="UP000588186"/>
    </source>
</evidence>
<keyword evidence="5" id="KW-0028">Amino-acid biosynthesis</keyword>
<evidence type="ECO:0000256" key="3">
    <source>
        <dbReference type="ARBA" id="ARBA00023239"/>
    </source>
</evidence>
<dbReference type="GO" id="GO:0008652">
    <property type="term" value="P:amino acid biosynthetic process"/>
    <property type="evidence" value="ECO:0007669"/>
    <property type="project" value="UniProtKB-KW"/>
</dbReference>
<gene>
    <name evidence="5 6" type="primary">aroD</name>
    <name evidence="6" type="ORF">JEOPIN946_00698</name>
</gene>
<dbReference type="Pfam" id="PF01487">
    <property type="entry name" value="DHquinase_I"/>
    <property type="match status" value="1"/>
</dbReference>
<name>A0A6V7R928_9BACL</name>
<comment type="catalytic activity">
    <reaction evidence="1 5">
        <text>3-dehydroquinate = 3-dehydroshikimate + H2O</text>
        <dbReference type="Rhea" id="RHEA:21096"/>
        <dbReference type="ChEBI" id="CHEBI:15377"/>
        <dbReference type="ChEBI" id="CHEBI:16630"/>
        <dbReference type="ChEBI" id="CHEBI:32364"/>
        <dbReference type="EC" id="4.2.1.10"/>
    </reaction>
</comment>
<keyword evidence="4 5" id="KW-0704">Schiff base</keyword>
<evidence type="ECO:0000256" key="4">
    <source>
        <dbReference type="ARBA" id="ARBA00023270"/>
    </source>
</evidence>
<comment type="pathway">
    <text evidence="5">Metabolic intermediate biosynthesis; chorismate biosynthesis; chorismate from D-erythrose 4-phosphate and phosphoenolpyruvate: step 3/7.</text>
</comment>
<comment type="similarity">
    <text evidence="5">Belongs to the type-I 3-dehydroquinase family.</text>
</comment>
<evidence type="ECO:0000256" key="5">
    <source>
        <dbReference type="HAMAP-Rule" id="MF_00214"/>
    </source>
</evidence>
<dbReference type="GO" id="GO:0009073">
    <property type="term" value="P:aromatic amino acid family biosynthetic process"/>
    <property type="evidence" value="ECO:0007669"/>
    <property type="project" value="UniProtKB-KW"/>
</dbReference>
<dbReference type="InterPro" id="IPR050146">
    <property type="entry name" value="Type-I_3-dehydroquinase"/>
</dbReference>
<comment type="function">
    <text evidence="5">Involved in the third step of the chorismate pathway, which leads to the biosynthesis of aromatic amino acids. Catalyzes the cis-dehydration of 3-dehydroquinate (DHQ) and introduces the first double bond of the aromatic ring to yield 3-dehydroshikimate.</text>
</comment>
<dbReference type="InterPro" id="IPR001381">
    <property type="entry name" value="DHquinase_I"/>
</dbReference>
<comment type="subunit">
    <text evidence="5">Homodimer.</text>
</comment>
<dbReference type="SUPFAM" id="SSF51569">
    <property type="entry name" value="Aldolase"/>
    <property type="match status" value="1"/>
</dbReference>
<dbReference type="PANTHER" id="PTHR43699:SF1">
    <property type="entry name" value="3-DEHYDROQUINATE DEHYDRATASE"/>
    <property type="match status" value="1"/>
</dbReference>
<dbReference type="CDD" id="cd00502">
    <property type="entry name" value="DHQase_I"/>
    <property type="match status" value="1"/>
</dbReference>
<evidence type="ECO:0000256" key="1">
    <source>
        <dbReference type="ARBA" id="ARBA00001864"/>
    </source>
</evidence>
<evidence type="ECO:0000313" key="6">
    <source>
        <dbReference type="EMBL" id="CAD2073322.1"/>
    </source>
</evidence>
<proteinExistence type="inferred from homology"/>
<dbReference type="AlphaFoldDB" id="A0A6V7R928"/>
<dbReference type="Gene3D" id="3.20.20.70">
    <property type="entry name" value="Aldolase class I"/>
    <property type="match status" value="1"/>
</dbReference>
<sequence length="230" mass="25843">MTEIILTLESGTLSKLQDEIMEMRSVRDAFDIIEVRGDFFKDVNTLVRAISMIRDSIDKPILYTYRTKADGGKGDLLGEEYLLHLATVQKSIPVEYVDVEILQQSNPTIIEQLKRYSKVVLSHHDFEGTPTDAVMNGIIEEMNAAQGDFFKIAYMPISKEDVARVVLLLNETKEKYGDIVTAISMGELGQETRTSVEHASRFTYGTINMPQAPGQVTVEKLRKIYGGTND</sequence>
<dbReference type="GO" id="GO:0003855">
    <property type="term" value="F:3-dehydroquinate dehydratase activity"/>
    <property type="evidence" value="ECO:0007669"/>
    <property type="project" value="UniProtKB-UniRule"/>
</dbReference>
<dbReference type="Proteomes" id="UP000588186">
    <property type="component" value="Unassembled WGS sequence"/>
</dbReference>
<organism evidence="6 7">
    <name type="scientific">Phocicoccus pinnipedialis</name>
    <dbReference type="NCBI Taxonomy" id="110845"/>
    <lineage>
        <taxon>Bacteria</taxon>
        <taxon>Bacillati</taxon>
        <taxon>Bacillota</taxon>
        <taxon>Bacilli</taxon>
        <taxon>Bacillales</taxon>
        <taxon>Salinicoccaceae</taxon>
        <taxon>Phocicoccus</taxon>
    </lineage>
</organism>
<comment type="caution">
    <text evidence="5">Lacks conserved residue(s) required for the propagation of feature annotation.</text>
</comment>
<feature type="binding site" evidence="5">
    <location>
        <position position="215"/>
    </location>
    <ligand>
        <name>3-dehydroquinate</name>
        <dbReference type="ChEBI" id="CHEBI:32364"/>
    </ligand>
</feature>
<dbReference type="NCBIfam" id="TIGR01093">
    <property type="entry name" value="aroD"/>
    <property type="match status" value="1"/>
</dbReference>
<dbReference type="InterPro" id="IPR013785">
    <property type="entry name" value="Aldolase_TIM"/>
</dbReference>
<protein>
    <recommendedName>
        <fullName evidence="5">3-dehydroquinate dehydratase</fullName>
        <shortName evidence="5">3-dehydroquinase</shortName>
        <ecNumber evidence="5">4.2.1.10</ecNumber>
    </recommendedName>
    <alternativeName>
        <fullName evidence="5">Type I DHQase</fullName>
    </alternativeName>
    <alternativeName>
        <fullName evidence="5">Type I dehydroquinase</fullName>
        <shortName evidence="5">DHQ1</shortName>
    </alternativeName>
</protein>
<dbReference type="EC" id="4.2.1.10" evidence="5"/>
<keyword evidence="2 5" id="KW-0057">Aromatic amino acid biosynthesis</keyword>
<feature type="active site" description="Proton donor/acceptor" evidence="5">
    <location>
        <position position="124"/>
    </location>
</feature>
<dbReference type="GO" id="GO:0046279">
    <property type="term" value="P:3,4-dihydroxybenzoate biosynthetic process"/>
    <property type="evidence" value="ECO:0007669"/>
    <property type="project" value="UniProtKB-ARBA"/>
</dbReference>
<feature type="binding site" evidence="5">
    <location>
        <position position="193"/>
    </location>
    <ligand>
        <name>3-dehydroquinate</name>
        <dbReference type="ChEBI" id="CHEBI:32364"/>
    </ligand>
</feature>
<keyword evidence="3 5" id="KW-0456">Lyase</keyword>
<accession>A0A6V7R928</accession>
<dbReference type="PANTHER" id="PTHR43699">
    <property type="entry name" value="3-DEHYDROQUINATE DEHYDRATASE"/>
    <property type="match status" value="1"/>
</dbReference>
<reference evidence="6 7" key="1">
    <citation type="submission" date="2020-07" db="EMBL/GenBank/DDBJ databases">
        <authorList>
            <person name="Criscuolo A."/>
        </authorList>
    </citation>
    <scope>NUCLEOTIDE SEQUENCE [LARGE SCALE GENOMIC DNA]</scope>
    <source>
        <strain evidence="6">CIP107946</strain>
    </source>
</reference>
<dbReference type="UniPathway" id="UPA00053">
    <property type="reaction ID" value="UER00086"/>
</dbReference>
<feature type="binding site" evidence="5">
    <location>
        <position position="66"/>
    </location>
    <ligand>
        <name>3-dehydroquinate</name>
        <dbReference type="ChEBI" id="CHEBI:32364"/>
    </ligand>
</feature>
<dbReference type="GO" id="GO:0009423">
    <property type="term" value="P:chorismate biosynthetic process"/>
    <property type="evidence" value="ECO:0007669"/>
    <property type="project" value="UniProtKB-UniRule"/>
</dbReference>
<dbReference type="RefSeq" id="WP_186076911.1">
    <property type="nucleotide sequence ID" value="NZ_CAJEWB010000006.1"/>
</dbReference>
<dbReference type="HAMAP" id="MF_00214">
    <property type="entry name" value="AroD"/>
    <property type="match status" value="1"/>
</dbReference>
<feature type="binding site" evidence="5">
    <location>
        <begin position="34"/>
        <end position="36"/>
    </location>
    <ligand>
        <name>3-dehydroquinate</name>
        <dbReference type="ChEBI" id="CHEBI:32364"/>
    </ligand>
</feature>
<keyword evidence="7" id="KW-1185">Reference proteome</keyword>